<dbReference type="InterPro" id="IPR036396">
    <property type="entry name" value="Cyt_P450_sf"/>
</dbReference>
<dbReference type="Proteomes" id="UP000316621">
    <property type="component" value="Chromosome 8"/>
</dbReference>
<evidence type="ECO:0000256" key="2">
    <source>
        <dbReference type="ARBA" id="ARBA00022723"/>
    </source>
</evidence>
<dbReference type="SUPFAM" id="SSF48264">
    <property type="entry name" value="Cytochrome P450"/>
    <property type="match status" value="1"/>
</dbReference>
<accession>A0A4Y7KMD4</accession>
<dbReference type="Gene3D" id="1.10.630.10">
    <property type="entry name" value="Cytochrome P450"/>
    <property type="match status" value="1"/>
</dbReference>
<evidence type="ECO:0000256" key="5">
    <source>
        <dbReference type="SAM" id="MobiDB-lite"/>
    </source>
</evidence>
<feature type="region of interest" description="Disordered" evidence="5">
    <location>
        <begin position="347"/>
        <end position="378"/>
    </location>
</feature>
<dbReference type="GO" id="GO:0016705">
    <property type="term" value="F:oxidoreductase activity, acting on paired donors, with incorporation or reduction of molecular oxygen"/>
    <property type="evidence" value="ECO:0007669"/>
    <property type="project" value="InterPro"/>
</dbReference>
<sequence length="529" mass="58674">MDYLNHFLWILVSCAFFKMCSWITKSSHANLPPGPVSLPSIGNLFQLGKKPHKSLTRLAEIYGPLMSLKLGSITAVVISSSTIAKEIFQKHDQSISSRIVLDAVKVCDHHNTSMIWLPVSPQWKNLRKLANSLIFAPQKLDSDQHLRQQKLNDLICHVRGSASSGSVVDIGQVAYTTALNLLSNTFFSVDLAGFSSDFDSTFEAAIRGVMTEVSKPNFSDYFPILRFLDLQGYRRRMKNHFGVLHEIFDRIIDQKLLSQPEERSNSRDILDMILDPCTDGIKLERHEIRAILMSLDWKLENVLNPTDLDMEEEFGITLVKAKASSSPSSLLPLSHLTSYVPAATWSQNGSSPASSGGSGGSGGDSAALSTSSSSTDRTVVIPQPVRPVGSCVTVKCITETFGDQEIGLGFLGRTDEEKKINLDKDACPGFISDSLNRVRWTNEAYRKLVNQDGFGYGGEQRPEMVWLVTKDNESLPSRCEGFVCRVRLQYTCKKERHSLIVLCDVWEMNDSGGGFAWRLDVKAALSLGR</sequence>
<evidence type="ECO:0000256" key="6">
    <source>
        <dbReference type="SAM" id="SignalP"/>
    </source>
</evidence>
<dbReference type="AlphaFoldDB" id="A0A4Y7KMD4"/>
<feature type="signal peptide" evidence="6">
    <location>
        <begin position="1"/>
        <end position="22"/>
    </location>
</feature>
<evidence type="ECO:0000313" key="9">
    <source>
        <dbReference type="Proteomes" id="UP000316621"/>
    </source>
</evidence>
<name>A0A4Y7KMD4_PAPSO</name>
<dbReference type="PANTHER" id="PTHR47950">
    <property type="entry name" value="CYTOCHROME P450, FAMILY 76, SUBFAMILY C, POLYPEPTIDE 5-RELATED"/>
    <property type="match status" value="1"/>
</dbReference>
<dbReference type="GO" id="GO:0033075">
    <property type="term" value="P:isoquinoline alkaloid biosynthetic process"/>
    <property type="evidence" value="ECO:0007669"/>
    <property type="project" value="UniProtKB-ARBA"/>
</dbReference>
<keyword evidence="3" id="KW-0560">Oxidoreductase</keyword>
<keyword evidence="6" id="KW-0732">Signal</keyword>
<evidence type="ECO:0000259" key="7">
    <source>
        <dbReference type="Pfam" id="PF25821"/>
    </source>
</evidence>
<dbReference type="Gramene" id="RZC73035">
    <property type="protein sequence ID" value="RZC73035"/>
    <property type="gene ID" value="C5167_048521"/>
</dbReference>
<keyword evidence="9" id="KW-1185">Reference proteome</keyword>
<dbReference type="InterPro" id="IPR001128">
    <property type="entry name" value="Cyt_P450"/>
</dbReference>
<evidence type="ECO:0000313" key="8">
    <source>
        <dbReference type="EMBL" id="RZC73035.1"/>
    </source>
</evidence>
<feature type="domain" description="DUF7950" evidence="7">
    <location>
        <begin position="389"/>
        <end position="526"/>
    </location>
</feature>
<organism evidence="8 9">
    <name type="scientific">Papaver somniferum</name>
    <name type="common">Opium poppy</name>
    <dbReference type="NCBI Taxonomy" id="3469"/>
    <lineage>
        <taxon>Eukaryota</taxon>
        <taxon>Viridiplantae</taxon>
        <taxon>Streptophyta</taxon>
        <taxon>Embryophyta</taxon>
        <taxon>Tracheophyta</taxon>
        <taxon>Spermatophyta</taxon>
        <taxon>Magnoliopsida</taxon>
        <taxon>Ranunculales</taxon>
        <taxon>Papaveraceae</taxon>
        <taxon>Papaveroideae</taxon>
        <taxon>Papaver</taxon>
    </lineage>
</organism>
<comment type="similarity">
    <text evidence="1">Belongs to the cytochrome P450 family.</text>
</comment>
<dbReference type="GO" id="GO:0005506">
    <property type="term" value="F:iron ion binding"/>
    <property type="evidence" value="ECO:0007669"/>
    <property type="project" value="InterPro"/>
</dbReference>
<evidence type="ECO:0000256" key="3">
    <source>
        <dbReference type="ARBA" id="ARBA00023002"/>
    </source>
</evidence>
<dbReference type="GO" id="GO:0004497">
    <property type="term" value="F:monooxygenase activity"/>
    <property type="evidence" value="ECO:0007669"/>
    <property type="project" value="InterPro"/>
</dbReference>
<keyword evidence="4" id="KW-0408">Iron</keyword>
<proteinExistence type="inferred from homology"/>
<protein>
    <recommendedName>
        <fullName evidence="7">DUF7950 domain-containing protein</fullName>
    </recommendedName>
</protein>
<feature type="chain" id="PRO_5021473477" description="DUF7950 domain-containing protein" evidence="6">
    <location>
        <begin position="23"/>
        <end position="529"/>
    </location>
</feature>
<dbReference type="InterPro" id="IPR057710">
    <property type="entry name" value="DUF7950"/>
</dbReference>
<evidence type="ECO:0000256" key="4">
    <source>
        <dbReference type="ARBA" id="ARBA00023004"/>
    </source>
</evidence>
<gene>
    <name evidence="8" type="ORF">C5167_048521</name>
</gene>
<reference evidence="8 9" key="1">
    <citation type="journal article" date="2018" name="Science">
        <title>The opium poppy genome and morphinan production.</title>
        <authorList>
            <person name="Guo L."/>
            <person name="Winzer T."/>
            <person name="Yang X."/>
            <person name="Li Y."/>
            <person name="Ning Z."/>
            <person name="He Z."/>
            <person name="Teodor R."/>
            <person name="Lu Y."/>
            <person name="Bowser T.A."/>
            <person name="Graham I.A."/>
            <person name="Ye K."/>
        </authorList>
    </citation>
    <scope>NUCLEOTIDE SEQUENCE [LARGE SCALE GENOMIC DNA]</scope>
    <source>
        <strain evidence="9">cv. HN1</strain>
        <tissue evidence="8">Leaves</tissue>
    </source>
</reference>
<keyword evidence="2" id="KW-0479">Metal-binding</keyword>
<evidence type="ECO:0000256" key="1">
    <source>
        <dbReference type="ARBA" id="ARBA00010617"/>
    </source>
</evidence>
<dbReference type="EMBL" id="CM010722">
    <property type="protein sequence ID" value="RZC73035.1"/>
    <property type="molecule type" value="Genomic_DNA"/>
</dbReference>
<dbReference type="Pfam" id="PF25821">
    <property type="entry name" value="DUF7950"/>
    <property type="match status" value="1"/>
</dbReference>
<dbReference type="PANTHER" id="PTHR47950:SF4">
    <property type="entry name" value="GERANIOL 8-HYDROXYLASE-LIKE"/>
    <property type="match status" value="1"/>
</dbReference>
<feature type="compositionally biased region" description="Low complexity" evidence="5">
    <location>
        <begin position="364"/>
        <end position="374"/>
    </location>
</feature>
<dbReference type="Pfam" id="PF00067">
    <property type="entry name" value="p450"/>
    <property type="match status" value="1"/>
</dbReference>
<dbReference type="GO" id="GO:0020037">
    <property type="term" value="F:heme binding"/>
    <property type="evidence" value="ECO:0007669"/>
    <property type="project" value="InterPro"/>
</dbReference>